<dbReference type="EMBL" id="CAJHNJ030000029">
    <property type="protein sequence ID" value="CAG9123810.1"/>
    <property type="molecule type" value="Genomic_DNA"/>
</dbReference>
<comment type="caution">
    <text evidence="2">The sequence shown here is derived from an EMBL/GenBank/DDBJ whole genome shotgun (WGS) entry which is preliminary data.</text>
</comment>
<organism evidence="2 3">
    <name type="scientific">Plutella xylostella</name>
    <name type="common">Diamondback moth</name>
    <name type="synonym">Plutella maculipennis</name>
    <dbReference type="NCBI Taxonomy" id="51655"/>
    <lineage>
        <taxon>Eukaryota</taxon>
        <taxon>Metazoa</taxon>
        <taxon>Ecdysozoa</taxon>
        <taxon>Arthropoda</taxon>
        <taxon>Hexapoda</taxon>
        <taxon>Insecta</taxon>
        <taxon>Pterygota</taxon>
        <taxon>Neoptera</taxon>
        <taxon>Endopterygota</taxon>
        <taxon>Lepidoptera</taxon>
        <taxon>Glossata</taxon>
        <taxon>Ditrysia</taxon>
        <taxon>Yponomeutoidea</taxon>
        <taxon>Plutellidae</taxon>
        <taxon>Plutella</taxon>
    </lineage>
</organism>
<keyword evidence="3" id="KW-1185">Reference proteome</keyword>
<dbReference type="PANTHER" id="PTHR47027">
    <property type="entry name" value="REVERSE TRANSCRIPTASE DOMAIN-CONTAINING PROTEIN"/>
    <property type="match status" value="1"/>
</dbReference>
<sequence length="625" mass="71245">MGANKTKTWINCLKDENGVKHSHRDNITTICTTFYKNLYSDANKNELPDIEYTCPDTIPPITGQEVYTALKSMKYDKSPGEDGITTEALKVDYSKAFDSITHNSIFTALQNQDVDPTYIQILKKIYNNSTADIKLQNPGPLFNIEKGVKQGDPLSPKLFTATLEEVFKKLAVSWERKGIDVGGRMLTNLRFADDIVLFASSASELTQMLQDLSTASLEVGLKMNRSKTQVMTNSAKSRVVVDGQEIGYVDEYIYLGQIASFENRQDKEVERRINNAWKSFWSMKDLMKGTLPLTLKRRLIDMCILPVLTYGAQTWSLTEHQKSKLKVCQRAMERTILGVRRIDRIRNTTLRSSTRIADVGAQTAKLKWAWAGHVCRMHPDRWARIVTEWVPSDGRRRRGRRRRRWRDDLDRFLPQWPKEAHDRERWSPCKGASKEARAEQCAAYDRRPFRGRFYTWVPYVDGNSPCTLNCRPRGQQFYASLGLVSDGTPCTKPGFRAICVQGACKAIKGPWKSFFFISLGLVADGTPCTKPGFRAICVQGASVLAMQCMGYFRIWGAVAKESVASIRYGFRAIYDPSGSTCLVKSKRMARIRRNLQYWWDWLEDRTAGSCSSRHAVIRRIDAKKS</sequence>
<dbReference type="Proteomes" id="UP000653454">
    <property type="component" value="Unassembled WGS sequence"/>
</dbReference>
<protein>
    <submittedName>
        <fullName evidence="2">(diamondback moth) hypothetical protein</fullName>
    </submittedName>
</protein>
<dbReference type="PANTHER" id="PTHR47027:SF29">
    <property type="entry name" value="C2H2-TYPE DOMAIN-CONTAINING PROTEIN"/>
    <property type="match status" value="1"/>
</dbReference>
<proteinExistence type="predicted"/>
<feature type="domain" description="Reverse transcriptase" evidence="1">
    <location>
        <begin position="1"/>
        <end position="259"/>
    </location>
</feature>
<dbReference type="Gene3D" id="3.30.70.270">
    <property type="match status" value="1"/>
</dbReference>
<dbReference type="AlphaFoldDB" id="A0A8S4F776"/>
<dbReference type="InterPro" id="IPR043502">
    <property type="entry name" value="DNA/RNA_pol_sf"/>
</dbReference>
<dbReference type="GO" id="GO:0071897">
    <property type="term" value="P:DNA biosynthetic process"/>
    <property type="evidence" value="ECO:0007669"/>
    <property type="project" value="UniProtKB-ARBA"/>
</dbReference>
<dbReference type="PROSITE" id="PS50878">
    <property type="entry name" value="RT_POL"/>
    <property type="match status" value="1"/>
</dbReference>
<dbReference type="CDD" id="cd01650">
    <property type="entry name" value="RT_nLTR_like"/>
    <property type="match status" value="1"/>
</dbReference>
<gene>
    <name evidence="2" type="ORF">PLXY2_LOCUS7954</name>
</gene>
<dbReference type="SUPFAM" id="SSF56672">
    <property type="entry name" value="DNA/RNA polymerases"/>
    <property type="match status" value="1"/>
</dbReference>
<dbReference type="InterPro" id="IPR043128">
    <property type="entry name" value="Rev_trsase/Diguanyl_cyclase"/>
</dbReference>
<evidence type="ECO:0000313" key="2">
    <source>
        <dbReference type="EMBL" id="CAG9123810.1"/>
    </source>
</evidence>
<evidence type="ECO:0000313" key="3">
    <source>
        <dbReference type="Proteomes" id="UP000653454"/>
    </source>
</evidence>
<name>A0A8S4F776_PLUXY</name>
<dbReference type="Pfam" id="PF00078">
    <property type="entry name" value="RVT_1"/>
    <property type="match status" value="1"/>
</dbReference>
<dbReference type="InterPro" id="IPR000477">
    <property type="entry name" value="RT_dom"/>
</dbReference>
<evidence type="ECO:0000259" key="1">
    <source>
        <dbReference type="PROSITE" id="PS50878"/>
    </source>
</evidence>
<reference evidence="2" key="1">
    <citation type="submission" date="2020-11" db="EMBL/GenBank/DDBJ databases">
        <authorList>
            <person name="Whiteford S."/>
        </authorList>
    </citation>
    <scope>NUCLEOTIDE SEQUENCE</scope>
</reference>
<accession>A0A8S4F776</accession>